<evidence type="ECO:0000313" key="2">
    <source>
        <dbReference type="EMBL" id="KAL3317509.1"/>
    </source>
</evidence>
<evidence type="ECO:0000256" key="1">
    <source>
        <dbReference type="SAM" id="MobiDB-lite"/>
    </source>
</evidence>
<sequence>MEMTTILPQQKTMIEEVEMSQNLLTSPDLNESLEDLVTSPVKDGRLVIAENSFEESPLAISQPLLNNMRIVEESPLSQLPQHSSNINSGLLARFKNFISPGKTVIRKPTEREPSLSNDDFEECIQAKLISADDPFTHSQFPEDLESNDKCFEQSDSHLYINLEDSCVFEAHTQADEFFDTQASADKSPQLIPDETARIISGINAVDPDVLTKEETGKTSLEPSIVKSTKRVSAIEETSESLKKNESMAIDDEEEKSEDGENVNEVNFASSVLRPEESSESEKENIVTPINSSKPFLMKPAPQGQIGLCSINDNFLALDESYQTQSSCAVSEKKPVTPLNMGMLTPFLQKSTKSLTMAECSKLLPTNFEIKITEFDLADSPNLNNLVDVKNQVRRRKQVGP</sequence>
<feature type="compositionally biased region" description="Acidic residues" evidence="1">
    <location>
        <begin position="248"/>
        <end position="261"/>
    </location>
</feature>
<organism evidence="2 3">
    <name type="scientific">Cichlidogyrus casuarinus</name>
    <dbReference type="NCBI Taxonomy" id="1844966"/>
    <lineage>
        <taxon>Eukaryota</taxon>
        <taxon>Metazoa</taxon>
        <taxon>Spiralia</taxon>
        <taxon>Lophotrochozoa</taxon>
        <taxon>Platyhelminthes</taxon>
        <taxon>Monogenea</taxon>
        <taxon>Monopisthocotylea</taxon>
        <taxon>Dactylogyridea</taxon>
        <taxon>Ancyrocephalidae</taxon>
        <taxon>Cichlidogyrus</taxon>
    </lineage>
</organism>
<dbReference type="Proteomes" id="UP001626550">
    <property type="component" value="Unassembled WGS sequence"/>
</dbReference>
<proteinExistence type="predicted"/>
<dbReference type="AlphaFoldDB" id="A0ABD2QDB6"/>
<name>A0ABD2QDB6_9PLAT</name>
<comment type="caution">
    <text evidence="2">The sequence shown here is derived from an EMBL/GenBank/DDBJ whole genome shotgun (WGS) entry which is preliminary data.</text>
</comment>
<protein>
    <submittedName>
        <fullName evidence="2">Uncharacterized protein</fullName>
    </submittedName>
</protein>
<accession>A0ABD2QDB6</accession>
<gene>
    <name evidence="2" type="ORF">Ciccas_003834</name>
</gene>
<keyword evidence="3" id="KW-1185">Reference proteome</keyword>
<evidence type="ECO:0000313" key="3">
    <source>
        <dbReference type="Proteomes" id="UP001626550"/>
    </source>
</evidence>
<reference evidence="2 3" key="1">
    <citation type="submission" date="2024-11" db="EMBL/GenBank/DDBJ databases">
        <title>Adaptive evolution of stress response genes in parasites aligns with host niche diversity.</title>
        <authorList>
            <person name="Hahn C."/>
            <person name="Resl P."/>
        </authorList>
    </citation>
    <scope>NUCLEOTIDE SEQUENCE [LARGE SCALE GENOMIC DNA]</scope>
    <source>
        <strain evidence="2">EGGRZ-B1_66</strain>
        <tissue evidence="2">Body</tissue>
    </source>
</reference>
<feature type="region of interest" description="Disordered" evidence="1">
    <location>
        <begin position="236"/>
        <end position="264"/>
    </location>
</feature>
<dbReference type="EMBL" id="JBJKFK010000373">
    <property type="protein sequence ID" value="KAL3317509.1"/>
    <property type="molecule type" value="Genomic_DNA"/>
</dbReference>